<keyword evidence="15" id="KW-1185">Reference proteome</keyword>
<dbReference type="Proteomes" id="UP000279236">
    <property type="component" value="Unassembled WGS sequence"/>
</dbReference>
<keyword evidence="5 11" id="KW-0285">Flavoprotein</keyword>
<dbReference type="Pfam" id="PF01012">
    <property type="entry name" value="ETF"/>
    <property type="match status" value="1"/>
</dbReference>
<dbReference type="EMBL" id="RSCE01000001">
    <property type="protein sequence ID" value="RSH88029.1"/>
    <property type="molecule type" value="Genomic_DNA"/>
</dbReference>
<dbReference type="Gene3D" id="3.40.50.1220">
    <property type="entry name" value="TPP-binding domain"/>
    <property type="match status" value="1"/>
</dbReference>
<dbReference type="GO" id="GO:0009055">
    <property type="term" value="F:electron transfer activity"/>
    <property type="evidence" value="ECO:0007669"/>
    <property type="project" value="InterPro"/>
</dbReference>
<evidence type="ECO:0000259" key="13">
    <source>
        <dbReference type="SMART" id="SM00893"/>
    </source>
</evidence>
<evidence type="ECO:0000256" key="11">
    <source>
        <dbReference type="PIRNR" id="PIRNR000089"/>
    </source>
</evidence>
<protein>
    <recommendedName>
        <fullName evidence="11">Probable electron transfer flavoprotein subunit alpha</fullName>
    </recommendedName>
</protein>
<dbReference type="SUPFAM" id="SSF52402">
    <property type="entry name" value="Adenine nucleotide alpha hydrolases-like"/>
    <property type="match status" value="1"/>
</dbReference>
<evidence type="ECO:0000256" key="2">
    <source>
        <dbReference type="ARBA" id="ARBA00005817"/>
    </source>
</evidence>
<feature type="binding site" evidence="12">
    <location>
        <begin position="289"/>
        <end position="296"/>
    </location>
    <ligand>
        <name>FAD</name>
        <dbReference type="ChEBI" id="CHEBI:57692"/>
    </ligand>
</feature>
<dbReference type="GO" id="GO:0033539">
    <property type="term" value="P:fatty acid beta-oxidation using acyl-CoA dehydrogenase"/>
    <property type="evidence" value="ECO:0007669"/>
    <property type="project" value="TreeGrafter"/>
</dbReference>
<comment type="subunit">
    <text evidence="3 11">Heterodimer of an alpha and a beta subunit.</text>
</comment>
<keyword evidence="7" id="KW-0809">Transit peptide</keyword>
<evidence type="ECO:0000256" key="9">
    <source>
        <dbReference type="ARBA" id="ARBA00023128"/>
    </source>
</evidence>
<keyword evidence="4 11" id="KW-0813">Transport</keyword>
<sequence>MLFRSAARTSRIASSSLSTLSQRRLASSLVFLEQKGGKLNDGSLTAVTAAQQVGGDVAGIVIGSKADVDGVLAQVKSINGLSKIYAAADEAYANGIAENVTPLLASVIPSKSITHLFGAHSAAGKNIFPRLAGALDVSMISDIVALEGEDTFTRPIYAGNAILKLKSSKDAVKIVTVRTTAFSKASTEGGSAAVEEVAPVASDSNTKFVSEEIVVSSRPDLGSASKVVSGGRALKSKESFESVLDPLADALGAAVGASRAAVDAGYADNSLQVGQTGKVVAPELYVAVGISGAIQHLAGMKESKLIVAINKDADAPIFQIADVGLVADLFDAVPELVKELEAQK</sequence>
<feature type="binding site" evidence="12">
    <location>
        <begin position="258"/>
        <end position="259"/>
    </location>
    <ligand>
        <name>FAD</name>
        <dbReference type="ChEBI" id="CHEBI:57692"/>
    </ligand>
</feature>
<evidence type="ECO:0000256" key="10">
    <source>
        <dbReference type="ARBA" id="ARBA00025416"/>
    </source>
</evidence>
<organism evidence="14 15">
    <name type="scientific">Apiotrichum porosum</name>
    <dbReference type="NCBI Taxonomy" id="105984"/>
    <lineage>
        <taxon>Eukaryota</taxon>
        <taxon>Fungi</taxon>
        <taxon>Dikarya</taxon>
        <taxon>Basidiomycota</taxon>
        <taxon>Agaricomycotina</taxon>
        <taxon>Tremellomycetes</taxon>
        <taxon>Trichosporonales</taxon>
        <taxon>Trichosporonaceae</taxon>
        <taxon>Apiotrichum</taxon>
    </lineage>
</organism>
<keyword evidence="9 11" id="KW-0496">Mitochondrion</keyword>
<dbReference type="InterPro" id="IPR014731">
    <property type="entry name" value="ETF_asu_C"/>
</dbReference>
<dbReference type="Gene3D" id="3.40.50.620">
    <property type="entry name" value="HUPs"/>
    <property type="match status" value="1"/>
</dbReference>
<evidence type="ECO:0000313" key="14">
    <source>
        <dbReference type="EMBL" id="RSH88029.1"/>
    </source>
</evidence>
<evidence type="ECO:0000256" key="1">
    <source>
        <dbReference type="ARBA" id="ARBA00004305"/>
    </source>
</evidence>
<gene>
    <name evidence="14" type="primary">ETF1</name>
    <name evidence="14" type="ORF">EHS24_000553</name>
</gene>
<keyword evidence="8 11" id="KW-0249">Electron transport</keyword>
<dbReference type="InterPro" id="IPR029035">
    <property type="entry name" value="DHS-like_NAD/FAD-binding_dom"/>
</dbReference>
<dbReference type="InterPro" id="IPR014729">
    <property type="entry name" value="Rossmann-like_a/b/a_fold"/>
</dbReference>
<dbReference type="GO" id="GO:0005759">
    <property type="term" value="C:mitochondrial matrix"/>
    <property type="evidence" value="ECO:0007669"/>
    <property type="project" value="UniProtKB-SubCell"/>
</dbReference>
<keyword evidence="6 11" id="KW-0274">FAD</keyword>
<evidence type="ECO:0000256" key="4">
    <source>
        <dbReference type="ARBA" id="ARBA00022448"/>
    </source>
</evidence>
<dbReference type="RefSeq" id="XP_028480237.1">
    <property type="nucleotide sequence ID" value="XM_028616380.1"/>
</dbReference>
<evidence type="ECO:0000256" key="3">
    <source>
        <dbReference type="ARBA" id="ARBA00011355"/>
    </source>
</evidence>
<dbReference type="OrthoDB" id="1715808at2759"/>
<dbReference type="Pfam" id="PF00766">
    <property type="entry name" value="ETF_alpha"/>
    <property type="match status" value="1"/>
</dbReference>
<dbReference type="FunFam" id="3.40.50.1220:FF:000001">
    <property type="entry name" value="Electron transfer flavoprotein, alpha subunit"/>
    <property type="match status" value="1"/>
</dbReference>
<dbReference type="InterPro" id="IPR018206">
    <property type="entry name" value="ETF_asu_C_CS"/>
</dbReference>
<comment type="similarity">
    <text evidence="2 11">Belongs to the ETF alpha-subunit/FixB family.</text>
</comment>
<evidence type="ECO:0000256" key="7">
    <source>
        <dbReference type="ARBA" id="ARBA00022946"/>
    </source>
</evidence>
<comment type="caution">
    <text evidence="14">The sequence shown here is derived from an EMBL/GenBank/DDBJ whole genome shotgun (WGS) entry which is preliminary data.</text>
</comment>
<proteinExistence type="inferred from homology"/>
<reference evidence="14 15" key="1">
    <citation type="submission" date="2018-11" db="EMBL/GenBank/DDBJ databases">
        <title>Genome sequence of Apiotrichum porosum DSM 27194.</title>
        <authorList>
            <person name="Aliyu H."/>
            <person name="Gorte O."/>
            <person name="Ochsenreither K."/>
        </authorList>
    </citation>
    <scope>NUCLEOTIDE SEQUENCE [LARGE SCALE GENOMIC DNA]</scope>
    <source>
        <strain evidence="14 15">DSM 27194</strain>
    </source>
</reference>
<dbReference type="GeneID" id="39585096"/>
<dbReference type="FunFam" id="3.40.50.620:FF:000041">
    <property type="entry name" value="Electron transfer flavoprotein alpha subunit"/>
    <property type="match status" value="1"/>
</dbReference>
<evidence type="ECO:0000256" key="5">
    <source>
        <dbReference type="ARBA" id="ARBA00022630"/>
    </source>
</evidence>
<dbReference type="PROSITE" id="PS00696">
    <property type="entry name" value="ETF_ALPHA"/>
    <property type="match status" value="1"/>
</dbReference>
<dbReference type="AlphaFoldDB" id="A0A427YA43"/>
<dbReference type="PANTHER" id="PTHR43153">
    <property type="entry name" value="ELECTRON TRANSFER FLAVOPROTEIN ALPHA"/>
    <property type="match status" value="1"/>
</dbReference>
<dbReference type="STRING" id="105984.A0A427YA43"/>
<dbReference type="InterPro" id="IPR033947">
    <property type="entry name" value="ETF_alpha_N"/>
</dbReference>
<comment type="function">
    <text evidence="10 11">The electron transfer flavoprotein serves as a specific electron acceptor for several dehydrogenases, including five acyl-CoA dehydrogenases, glutaryl-CoA and sarcosine dehydrogenase. It transfers the electrons to the main mitochondrial respiratory chain via ETF-ubiquinone oxidoreductase (ETF dehydrogenase).</text>
</comment>
<feature type="binding site" evidence="12">
    <location>
        <position position="310"/>
    </location>
    <ligand>
        <name>FAD</name>
        <dbReference type="ChEBI" id="CHEBI:57692"/>
    </ligand>
</feature>
<dbReference type="PIRSF" id="PIRSF000089">
    <property type="entry name" value="Electra_flavoP_a"/>
    <property type="match status" value="1"/>
</dbReference>
<dbReference type="SMART" id="SM00893">
    <property type="entry name" value="ETF"/>
    <property type="match status" value="1"/>
</dbReference>
<comment type="cofactor">
    <cofactor evidence="11 12">
        <name>FAD</name>
        <dbReference type="ChEBI" id="CHEBI:57692"/>
    </cofactor>
    <text evidence="11 12">Binds 1 FAD per dimer.</text>
</comment>
<dbReference type="SUPFAM" id="SSF52467">
    <property type="entry name" value="DHS-like NAD/FAD-binding domain"/>
    <property type="match status" value="1"/>
</dbReference>
<feature type="binding site" evidence="12">
    <location>
        <position position="232"/>
    </location>
    <ligand>
        <name>FAD</name>
        <dbReference type="ChEBI" id="CHEBI:57692"/>
    </ligand>
</feature>
<evidence type="ECO:0000313" key="15">
    <source>
        <dbReference type="Proteomes" id="UP000279236"/>
    </source>
</evidence>
<dbReference type="GO" id="GO:0050660">
    <property type="term" value="F:flavin adenine dinucleotide binding"/>
    <property type="evidence" value="ECO:0007669"/>
    <property type="project" value="InterPro"/>
</dbReference>
<dbReference type="PANTHER" id="PTHR43153:SF1">
    <property type="entry name" value="ELECTRON TRANSFER FLAVOPROTEIN SUBUNIT ALPHA, MITOCHONDRIAL"/>
    <property type="match status" value="1"/>
</dbReference>
<dbReference type="InterPro" id="IPR014730">
    <property type="entry name" value="ETF_a/b_N"/>
</dbReference>
<evidence type="ECO:0000256" key="6">
    <source>
        <dbReference type="ARBA" id="ARBA00022827"/>
    </source>
</evidence>
<comment type="subcellular location">
    <subcellularLocation>
        <location evidence="1 11">Mitochondrion matrix</location>
    </subcellularLocation>
</comment>
<evidence type="ECO:0000256" key="12">
    <source>
        <dbReference type="PIRSR" id="PIRSR000089-1"/>
    </source>
</evidence>
<dbReference type="InterPro" id="IPR001308">
    <property type="entry name" value="ETF_a/FixB"/>
</dbReference>
<name>A0A427YA43_9TREE</name>
<feature type="domain" description="Electron transfer flavoprotein alpha/beta-subunit N-terminal" evidence="13">
    <location>
        <begin position="28"/>
        <end position="212"/>
    </location>
</feature>
<accession>A0A427YA43</accession>
<dbReference type="CDD" id="cd01715">
    <property type="entry name" value="ETF_alpha"/>
    <property type="match status" value="1"/>
</dbReference>
<evidence type="ECO:0000256" key="8">
    <source>
        <dbReference type="ARBA" id="ARBA00022982"/>
    </source>
</evidence>
<feature type="binding site" evidence="12">
    <location>
        <begin position="272"/>
        <end position="276"/>
    </location>
    <ligand>
        <name>FAD</name>
        <dbReference type="ChEBI" id="CHEBI:57692"/>
    </ligand>
</feature>